<dbReference type="GO" id="GO:0005634">
    <property type="term" value="C:nucleus"/>
    <property type="evidence" value="ECO:0007669"/>
    <property type="project" value="InterPro"/>
</dbReference>
<dbReference type="OMA" id="IQKMRIN"/>
<dbReference type="PANTHER" id="PTHR34373">
    <property type="entry name" value="SHUGOSHIN 2"/>
    <property type="match status" value="1"/>
</dbReference>
<dbReference type="PANTHER" id="PTHR34373:SF9">
    <property type="entry name" value="SHUGOSHIN 2"/>
    <property type="match status" value="1"/>
</dbReference>
<sequence length="423" mass="47737">NSLLFMSSNASEDFKLETAEATGNLGECTSSAASILFNEGIQLSGVSDTCIPAPSENGENNCIQLHEELDSLKKILAENEATIELQNSEMQNLWINWCIVCKQNQELVEDNAQLLKELTTDREKSKLLMHEYKQMSAMYKVKVMELEETVAKLLQQLEDVQETTTKDFVEKSTHHGEPKHKFGQCNSSSGHTSGNSKVVESCLKRTQSLNEENTNYRRSCLTRLSDNVSCKEPSLIRKSSREEQTVSCPQMPSKSHYQLVGLDQNESVGSVCFCNGAGVSDKVYNNVTMDVTCPQQSKTIAEDVLPSKDSTKYLDNSYICTREVDQRLEIKQQQQQPPPPPPQQQKLQQQQRQQKQQQQQQLLQEEEEETEQAIPCKETLSPLPKDIQAIRRSSIGSGRPTRKAKDTVASYKEIPLKTKLRRS</sequence>
<keyword evidence="7" id="KW-1185">Reference proteome</keyword>
<evidence type="ECO:0000256" key="2">
    <source>
        <dbReference type="ARBA" id="ARBA00022829"/>
    </source>
</evidence>
<dbReference type="Proteomes" id="UP000824469">
    <property type="component" value="Unassembled WGS sequence"/>
</dbReference>
<dbReference type="AlphaFoldDB" id="A0AA38BRZ3"/>
<organism evidence="6 7">
    <name type="scientific">Taxus chinensis</name>
    <name type="common">Chinese yew</name>
    <name type="synonym">Taxus wallichiana var. chinensis</name>
    <dbReference type="NCBI Taxonomy" id="29808"/>
    <lineage>
        <taxon>Eukaryota</taxon>
        <taxon>Viridiplantae</taxon>
        <taxon>Streptophyta</taxon>
        <taxon>Embryophyta</taxon>
        <taxon>Tracheophyta</taxon>
        <taxon>Spermatophyta</taxon>
        <taxon>Pinopsida</taxon>
        <taxon>Pinidae</taxon>
        <taxon>Conifers II</taxon>
        <taxon>Cupressales</taxon>
        <taxon>Taxaceae</taxon>
        <taxon>Taxus</taxon>
    </lineage>
</organism>
<evidence type="ECO:0000313" key="6">
    <source>
        <dbReference type="EMBL" id="KAH9289116.1"/>
    </source>
</evidence>
<dbReference type="EMBL" id="JAHRHJ020003813">
    <property type="protein sequence ID" value="KAH9289116.1"/>
    <property type="molecule type" value="Genomic_DNA"/>
</dbReference>
<feature type="compositionally biased region" description="Low complexity" evidence="4">
    <location>
        <begin position="344"/>
        <end position="363"/>
    </location>
</feature>
<feature type="compositionally biased region" description="Polar residues" evidence="4">
    <location>
        <begin position="184"/>
        <end position="196"/>
    </location>
</feature>
<proteinExistence type="inferred from homology"/>
<evidence type="ECO:0000256" key="3">
    <source>
        <dbReference type="SAM" id="Coils"/>
    </source>
</evidence>
<feature type="non-terminal residue" evidence="6">
    <location>
        <position position="1"/>
    </location>
</feature>
<gene>
    <name evidence="6" type="ORF">KI387_033233</name>
</gene>
<dbReference type="Pfam" id="PF07557">
    <property type="entry name" value="Shugoshin_C"/>
    <property type="match status" value="1"/>
</dbReference>
<dbReference type="GO" id="GO:0034090">
    <property type="term" value="P:maintenance of meiotic sister chromatid cohesion"/>
    <property type="evidence" value="ECO:0007669"/>
    <property type="project" value="InterPro"/>
</dbReference>
<feature type="region of interest" description="Disordered" evidence="4">
    <location>
        <begin position="169"/>
        <end position="196"/>
    </location>
</feature>
<dbReference type="GO" id="GO:0045144">
    <property type="term" value="P:meiotic sister chromatid segregation"/>
    <property type="evidence" value="ECO:0007669"/>
    <property type="project" value="InterPro"/>
</dbReference>
<comment type="caution">
    <text evidence="6">The sequence shown here is derived from an EMBL/GenBank/DDBJ whole genome shotgun (WGS) entry which is preliminary data.</text>
</comment>
<evidence type="ECO:0000313" key="7">
    <source>
        <dbReference type="Proteomes" id="UP000824469"/>
    </source>
</evidence>
<reference evidence="6 7" key="1">
    <citation type="journal article" date="2021" name="Nat. Plants">
        <title>The Taxus genome provides insights into paclitaxel biosynthesis.</title>
        <authorList>
            <person name="Xiong X."/>
            <person name="Gou J."/>
            <person name="Liao Q."/>
            <person name="Li Y."/>
            <person name="Zhou Q."/>
            <person name="Bi G."/>
            <person name="Li C."/>
            <person name="Du R."/>
            <person name="Wang X."/>
            <person name="Sun T."/>
            <person name="Guo L."/>
            <person name="Liang H."/>
            <person name="Lu P."/>
            <person name="Wu Y."/>
            <person name="Zhang Z."/>
            <person name="Ro D.K."/>
            <person name="Shang Y."/>
            <person name="Huang S."/>
            <person name="Yan J."/>
        </authorList>
    </citation>
    <scope>NUCLEOTIDE SEQUENCE [LARGE SCALE GENOMIC DNA]</scope>
    <source>
        <strain evidence="6">Ta-2019</strain>
    </source>
</reference>
<keyword evidence="2" id="KW-0159">Chromosome partition</keyword>
<feature type="non-terminal residue" evidence="6">
    <location>
        <position position="423"/>
    </location>
</feature>
<dbReference type="InterPro" id="IPR044693">
    <property type="entry name" value="SGO_plant"/>
</dbReference>
<feature type="region of interest" description="Disordered" evidence="4">
    <location>
        <begin position="331"/>
        <end position="423"/>
    </location>
</feature>
<dbReference type="InterPro" id="IPR011515">
    <property type="entry name" value="Shugoshin_C"/>
</dbReference>
<feature type="domain" description="Shugoshin C-terminal" evidence="5">
    <location>
        <begin position="398"/>
        <end position="422"/>
    </location>
</feature>
<evidence type="ECO:0000256" key="4">
    <source>
        <dbReference type="SAM" id="MobiDB-lite"/>
    </source>
</evidence>
<feature type="coiled-coil region" evidence="3">
    <location>
        <begin position="69"/>
        <end position="163"/>
    </location>
</feature>
<keyword evidence="3" id="KW-0175">Coiled coil</keyword>
<feature type="compositionally biased region" description="Basic and acidic residues" evidence="4">
    <location>
        <begin position="169"/>
        <end position="180"/>
    </location>
</feature>
<name>A0AA38BRZ3_TAXCH</name>
<protein>
    <recommendedName>
        <fullName evidence="5">Shugoshin C-terminal domain-containing protein</fullName>
    </recommendedName>
</protein>
<accession>A0AA38BRZ3</accession>
<dbReference type="GO" id="GO:0000775">
    <property type="term" value="C:chromosome, centromeric region"/>
    <property type="evidence" value="ECO:0007669"/>
    <property type="project" value="InterPro"/>
</dbReference>
<evidence type="ECO:0000256" key="1">
    <source>
        <dbReference type="ARBA" id="ARBA00010845"/>
    </source>
</evidence>
<evidence type="ECO:0000259" key="5">
    <source>
        <dbReference type="Pfam" id="PF07557"/>
    </source>
</evidence>
<comment type="similarity">
    <text evidence="1">Belongs to the shugoshin family.</text>
</comment>